<dbReference type="KEGG" id="kpin:30169105"/>
<evidence type="ECO:0000313" key="1">
    <source>
        <dbReference type="EMBL" id="OCF53433.1"/>
    </source>
</evidence>
<sequence length="230" mass="26438">MSDEQSEDDFQEIGVDLDISSHPVYNDPNDKIVIISNDYIKFRASKFHLMRTSQFFDGLLSTVESEEPTKEEPIHLDFPSSTISLFLDLSTCSNPSIPTINSEEAKTLLDFLEYAICDDLIDIGRSSLRNSLENQPFELLVTASRRNDLEMAKHALRKIDNKVYNEYFKSAFTEVEVKQYLRRLTRPYHLALVDAAMTTIEGSFGFQLPHLTFIDDWSTFADSFHPDQFT</sequence>
<name>A0A1B9ID61_9TREE</name>
<evidence type="ECO:0008006" key="4">
    <source>
        <dbReference type="Google" id="ProtNLM"/>
    </source>
</evidence>
<dbReference type="Proteomes" id="UP000094020">
    <property type="component" value="Chromosome 1"/>
</dbReference>
<reference evidence="2" key="4">
    <citation type="submission" date="2024-02" db="EMBL/GenBank/DDBJ databases">
        <title>Comparative genomics of Cryptococcus and Kwoniella reveals pathogenesis evolution and contrasting modes of karyotype evolution via chromosome fusion or intercentromeric recombination.</title>
        <authorList>
            <person name="Coelho M.A."/>
            <person name="David-Palma M."/>
            <person name="Shea T."/>
            <person name="Bowers K."/>
            <person name="McGinley-Smith S."/>
            <person name="Mohammad A.W."/>
            <person name="Gnirke A."/>
            <person name="Yurkov A.M."/>
            <person name="Nowrousian M."/>
            <person name="Sun S."/>
            <person name="Cuomo C.A."/>
            <person name="Heitman J."/>
        </authorList>
    </citation>
    <scope>NUCLEOTIDE SEQUENCE</scope>
    <source>
        <strain evidence="2">CBS 10737</strain>
    </source>
</reference>
<gene>
    <name evidence="1" type="ORF">I206_00736</name>
    <name evidence="2" type="ORF">I206_100589</name>
</gene>
<reference evidence="1" key="3">
    <citation type="submission" date="2016-07" db="EMBL/GenBank/DDBJ databases">
        <title>Evolution of pathogenesis and genome organization in the Tremellales.</title>
        <authorList>
            <person name="Cuomo C."/>
            <person name="Litvintseva A."/>
            <person name="Heitman J."/>
            <person name="Chen Y."/>
            <person name="Sun S."/>
            <person name="Springer D."/>
            <person name="Dromer F."/>
            <person name="Young S."/>
            <person name="Zeng Q."/>
            <person name="Chapman S."/>
            <person name="Gujja S."/>
            <person name="Saif S."/>
            <person name="Birren B."/>
        </authorList>
    </citation>
    <scope>NUCLEOTIDE SEQUENCE</scope>
    <source>
        <strain evidence="1">CBS 10737</strain>
    </source>
</reference>
<dbReference type="GeneID" id="30169105"/>
<keyword evidence="3" id="KW-1185">Reference proteome</keyword>
<dbReference type="EMBL" id="CP144519">
    <property type="protein sequence ID" value="WWC66685.1"/>
    <property type="molecule type" value="Genomic_DNA"/>
</dbReference>
<accession>A0A1B9ID61</accession>
<evidence type="ECO:0000313" key="2">
    <source>
        <dbReference type="EMBL" id="WWC66685.1"/>
    </source>
</evidence>
<dbReference type="RefSeq" id="XP_019014652.1">
    <property type="nucleotide sequence ID" value="XM_019152514.1"/>
</dbReference>
<proteinExistence type="predicted"/>
<reference evidence="2" key="2">
    <citation type="submission" date="2013-07" db="EMBL/GenBank/DDBJ databases">
        <authorList>
            <consortium name="The Broad Institute Genome Sequencing Platform"/>
            <person name="Cuomo C."/>
            <person name="Litvintseva A."/>
            <person name="Chen Y."/>
            <person name="Heitman J."/>
            <person name="Sun S."/>
            <person name="Springer D."/>
            <person name="Dromer F."/>
            <person name="Young S.K."/>
            <person name="Zeng Q."/>
            <person name="Gargeya S."/>
            <person name="Fitzgerald M."/>
            <person name="Abouelleil A."/>
            <person name="Alvarado L."/>
            <person name="Berlin A.M."/>
            <person name="Chapman S.B."/>
            <person name="Dewar J."/>
            <person name="Goldberg J."/>
            <person name="Griggs A."/>
            <person name="Gujja S."/>
            <person name="Hansen M."/>
            <person name="Howarth C."/>
            <person name="Imamovic A."/>
            <person name="Larimer J."/>
            <person name="McCowan C."/>
            <person name="Murphy C."/>
            <person name="Pearson M."/>
            <person name="Priest M."/>
            <person name="Roberts A."/>
            <person name="Saif S."/>
            <person name="Shea T."/>
            <person name="Sykes S."/>
            <person name="Wortman J."/>
            <person name="Nusbaum C."/>
            <person name="Birren B."/>
        </authorList>
    </citation>
    <scope>NUCLEOTIDE SEQUENCE</scope>
    <source>
        <strain evidence="2">CBS 10737</strain>
    </source>
</reference>
<dbReference type="EMBL" id="KI894007">
    <property type="protein sequence ID" value="OCF53433.1"/>
    <property type="molecule type" value="Genomic_DNA"/>
</dbReference>
<reference evidence="1" key="1">
    <citation type="submission" date="2013-07" db="EMBL/GenBank/DDBJ databases">
        <title>The Genome Sequence of Cryptococcus pinus CBS10737.</title>
        <authorList>
            <consortium name="The Broad Institute Genome Sequencing Platform"/>
            <person name="Cuomo C."/>
            <person name="Litvintseva A."/>
            <person name="Chen Y."/>
            <person name="Heitman J."/>
            <person name="Sun S."/>
            <person name="Springer D."/>
            <person name="Dromer F."/>
            <person name="Young S.K."/>
            <person name="Zeng Q."/>
            <person name="Gargeya S."/>
            <person name="Fitzgerald M."/>
            <person name="Abouelleil A."/>
            <person name="Alvarado L."/>
            <person name="Berlin A.M."/>
            <person name="Chapman S.B."/>
            <person name="Dewar J."/>
            <person name="Goldberg J."/>
            <person name="Griggs A."/>
            <person name="Gujja S."/>
            <person name="Hansen M."/>
            <person name="Howarth C."/>
            <person name="Imamovic A."/>
            <person name="Larimer J."/>
            <person name="McCowan C."/>
            <person name="Murphy C."/>
            <person name="Pearson M."/>
            <person name="Priest M."/>
            <person name="Roberts A."/>
            <person name="Saif S."/>
            <person name="Shea T."/>
            <person name="Sykes S."/>
            <person name="Wortman J."/>
            <person name="Nusbaum C."/>
            <person name="Birren B."/>
        </authorList>
    </citation>
    <scope>NUCLEOTIDE SEQUENCE [LARGE SCALE GENOMIC DNA]</scope>
    <source>
        <strain evidence="1">CBS 10737</strain>
    </source>
</reference>
<dbReference type="AlphaFoldDB" id="A0A1B9ID61"/>
<dbReference type="OrthoDB" id="2564085at2759"/>
<organism evidence="1">
    <name type="scientific">Kwoniella pini CBS 10737</name>
    <dbReference type="NCBI Taxonomy" id="1296096"/>
    <lineage>
        <taxon>Eukaryota</taxon>
        <taxon>Fungi</taxon>
        <taxon>Dikarya</taxon>
        <taxon>Basidiomycota</taxon>
        <taxon>Agaricomycotina</taxon>
        <taxon>Tremellomycetes</taxon>
        <taxon>Tremellales</taxon>
        <taxon>Cryptococcaceae</taxon>
        <taxon>Kwoniella</taxon>
    </lineage>
</organism>
<evidence type="ECO:0000313" key="3">
    <source>
        <dbReference type="Proteomes" id="UP000094020"/>
    </source>
</evidence>
<protein>
    <recommendedName>
        <fullName evidence="4">BTB domain-containing protein</fullName>
    </recommendedName>
</protein>